<feature type="region of interest" description="Disordered" evidence="1">
    <location>
        <begin position="1"/>
        <end position="32"/>
    </location>
</feature>
<organism evidence="2 3">
    <name type="scientific">Jaapia argillacea MUCL 33604</name>
    <dbReference type="NCBI Taxonomy" id="933084"/>
    <lineage>
        <taxon>Eukaryota</taxon>
        <taxon>Fungi</taxon>
        <taxon>Dikarya</taxon>
        <taxon>Basidiomycota</taxon>
        <taxon>Agaricomycotina</taxon>
        <taxon>Agaricomycetes</taxon>
        <taxon>Agaricomycetidae</taxon>
        <taxon>Jaapiales</taxon>
        <taxon>Jaapiaceae</taxon>
        <taxon>Jaapia</taxon>
    </lineage>
</organism>
<sequence length="336" mass="36468">MPTPATSANPPNLGSIPHVPDPLPPDNSNSDAAIPIPTVPIIGIEAENKAIIAAGRNFGRTIDNWRHIGQILTDGVQQNPNINSSHYTERQCCHHAIYDLLVTQAPFIRDIILTHGPTAIVEVASLKAVGNWHEFDPPLSPIDKSFCRFRHLGCGRFNCPVYLDYDDENIQKGLKNKNPVYDVGYKRWLRLLWRDCVFNADDFHCGFLKNELIIAVLLHILIGPSTTVRATEPGSTPSETFRGKRKGNAEKHGVTSVTTAAIAYGVMLLCFALCNQKAFGSGGGKDIFEDGDLSDDENDPYSTAALMRAQTRSQGGDGGVLSNNGEANVSVPPADG</sequence>
<dbReference type="InParanoid" id="A0A067PKJ4"/>
<feature type="compositionally biased region" description="Acidic residues" evidence="1">
    <location>
        <begin position="290"/>
        <end position="299"/>
    </location>
</feature>
<dbReference type="Pfam" id="PF20414">
    <property type="entry name" value="DUF6698"/>
    <property type="match status" value="1"/>
</dbReference>
<dbReference type="EMBL" id="KL197747">
    <property type="protein sequence ID" value="KDQ51527.1"/>
    <property type="molecule type" value="Genomic_DNA"/>
</dbReference>
<keyword evidence="3" id="KW-1185">Reference proteome</keyword>
<evidence type="ECO:0000313" key="2">
    <source>
        <dbReference type="EMBL" id="KDQ51527.1"/>
    </source>
</evidence>
<dbReference type="HOGENOM" id="CLU_826567_0_0_1"/>
<dbReference type="Proteomes" id="UP000027265">
    <property type="component" value="Unassembled WGS sequence"/>
</dbReference>
<accession>A0A067PKJ4</accession>
<feature type="compositionally biased region" description="Polar residues" evidence="1">
    <location>
        <begin position="1"/>
        <end position="12"/>
    </location>
</feature>
<gene>
    <name evidence="2" type="ORF">JAAARDRAFT_50661</name>
</gene>
<feature type="compositionally biased region" description="Polar residues" evidence="1">
    <location>
        <begin position="229"/>
        <end position="239"/>
    </location>
</feature>
<feature type="region of interest" description="Disordered" evidence="1">
    <location>
        <begin position="229"/>
        <end position="249"/>
    </location>
</feature>
<dbReference type="AlphaFoldDB" id="A0A067PKJ4"/>
<dbReference type="OrthoDB" id="3160134at2759"/>
<proteinExistence type="predicted"/>
<dbReference type="STRING" id="933084.A0A067PKJ4"/>
<protein>
    <submittedName>
        <fullName evidence="2">Uncharacterized protein</fullName>
    </submittedName>
</protein>
<name>A0A067PKJ4_9AGAM</name>
<dbReference type="InterPro" id="IPR046521">
    <property type="entry name" value="DUF6698"/>
</dbReference>
<reference evidence="3" key="1">
    <citation type="journal article" date="2014" name="Proc. Natl. Acad. Sci. U.S.A.">
        <title>Extensive sampling of basidiomycete genomes demonstrates inadequacy of the white-rot/brown-rot paradigm for wood decay fungi.</title>
        <authorList>
            <person name="Riley R."/>
            <person name="Salamov A.A."/>
            <person name="Brown D.W."/>
            <person name="Nagy L.G."/>
            <person name="Floudas D."/>
            <person name="Held B.W."/>
            <person name="Levasseur A."/>
            <person name="Lombard V."/>
            <person name="Morin E."/>
            <person name="Otillar R."/>
            <person name="Lindquist E.A."/>
            <person name="Sun H."/>
            <person name="LaButti K.M."/>
            <person name="Schmutz J."/>
            <person name="Jabbour D."/>
            <person name="Luo H."/>
            <person name="Baker S.E."/>
            <person name="Pisabarro A.G."/>
            <person name="Walton J.D."/>
            <person name="Blanchette R.A."/>
            <person name="Henrissat B."/>
            <person name="Martin F."/>
            <person name="Cullen D."/>
            <person name="Hibbett D.S."/>
            <person name="Grigoriev I.V."/>
        </authorList>
    </citation>
    <scope>NUCLEOTIDE SEQUENCE [LARGE SCALE GENOMIC DNA]</scope>
    <source>
        <strain evidence="3">MUCL 33604</strain>
    </source>
</reference>
<evidence type="ECO:0000313" key="3">
    <source>
        <dbReference type="Proteomes" id="UP000027265"/>
    </source>
</evidence>
<evidence type="ECO:0000256" key="1">
    <source>
        <dbReference type="SAM" id="MobiDB-lite"/>
    </source>
</evidence>
<feature type="region of interest" description="Disordered" evidence="1">
    <location>
        <begin position="290"/>
        <end position="336"/>
    </location>
</feature>